<reference evidence="1" key="1">
    <citation type="submission" date="2018-08" db="EMBL/GenBank/DDBJ databases">
        <title>Whole genome sequencing of Salmonella enterica serotype newport.</title>
        <authorList>
            <person name="Bell R."/>
        </authorList>
    </citation>
    <scope>NUCLEOTIDE SEQUENCE [LARGE SCALE GENOMIC DNA]</scope>
    <source>
        <strain evidence="1">CFSAN000835</strain>
    </source>
</reference>
<evidence type="ECO:0000313" key="1">
    <source>
        <dbReference type="EMBL" id="RIQ15777.1"/>
    </source>
</evidence>
<organism evidence="1">
    <name type="scientific">Salmonella enterica subsp. enterica serovar Newport str. CFSAN000835</name>
    <dbReference type="NCBI Taxonomy" id="1299174"/>
    <lineage>
        <taxon>Bacteria</taxon>
        <taxon>Pseudomonadati</taxon>
        <taxon>Pseudomonadota</taxon>
        <taxon>Gammaproteobacteria</taxon>
        <taxon>Enterobacterales</taxon>
        <taxon>Enterobacteriaceae</taxon>
        <taxon>Salmonella</taxon>
    </lineage>
</organism>
<gene>
    <name evidence="1" type="ORF">DLN06_26920</name>
</gene>
<proteinExistence type="predicted"/>
<protein>
    <submittedName>
        <fullName evidence="1">Uncharacterized protein</fullName>
    </submittedName>
</protein>
<accession>A0A658IBU2</accession>
<dbReference type="Proteomes" id="UP000839534">
    <property type="component" value="Unassembled WGS sequence"/>
</dbReference>
<name>A0A658IBU2_SALNE</name>
<comment type="caution">
    <text evidence="1">The sequence shown here is derived from an EMBL/GenBank/DDBJ whole genome shotgun (WGS) entry which is preliminary data.</text>
</comment>
<dbReference type="EMBL" id="QWJV01000296">
    <property type="protein sequence ID" value="RIQ15777.1"/>
    <property type="molecule type" value="Genomic_DNA"/>
</dbReference>
<sequence length="139" mass="15513">SCSASAVYMVMGEVLNNQFGRTILPVGQPRTQYLFLLLSLCQTLIRVMAQAGSLLEFTVPNSWAMEKTMPHQNDFSEAKAICNEIGGAVLEVLGRKRALSVQSLIDIIEEARAGNFIYTVERKQGMERAVYILKKFIQP</sequence>
<feature type="non-terminal residue" evidence="1">
    <location>
        <position position="1"/>
    </location>
</feature>
<dbReference type="AlphaFoldDB" id="A0A658IBU2"/>